<evidence type="ECO:0000313" key="7">
    <source>
        <dbReference type="Proteomes" id="UP000830375"/>
    </source>
</evidence>
<feature type="region of interest" description="Disordered" evidence="3">
    <location>
        <begin position="33"/>
        <end position="65"/>
    </location>
</feature>
<keyword evidence="4 6" id="KW-0812">Transmembrane</keyword>
<name>A0ABQ8MHF5_LABRO</name>
<feature type="compositionally biased region" description="Polar residues" evidence="3">
    <location>
        <begin position="55"/>
        <end position="65"/>
    </location>
</feature>
<evidence type="ECO:0000256" key="3">
    <source>
        <dbReference type="SAM" id="MobiDB-lite"/>
    </source>
</evidence>
<protein>
    <recommendedName>
        <fullName evidence="2">ribonuclease H</fullName>
        <ecNumber evidence="2">3.1.26.4</ecNumber>
    </recommendedName>
</protein>
<dbReference type="Proteomes" id="UP000830375">
    <property type="component" value="Unassembled WGS sequence"/>
</dbReference>
<dbReference type="Pfam" id="PF00078">
    <property type="entry name" value="RVT_1"/>
    <property type="match status" value="1"/>
</dbReference>
<feature type="transmembrane region" description="Helical" evidence="4">
    <location>
        <begin position="184"/>
        <end position="206"/>
    </location>
</feature>
<evidence type="ECO:0000256" key="4">
    <source>
        <dbReference type="SAM" id="Phobius"/>
    </source>
</evidence>
<dbReference type="Gene3D" id="3.30.70.270">
    <property type="match status" value="1"/>
</dbReference>
<evidence type="ECO:0000259" key="5">
    <source>
        <dbReference type="Pfam" id="PF00078"/>
    </source>
</evidence>
<feature type="domain" description="Reverse transcriptase" evidence="5">
    <location>
        <begin position="291"/>
        <end position="375"/>
    </location>
</feature>
<dbReference type="InterPro" id="IPR043128">
    <property type="entry name" value="Rev_trsase/Diguanyl_cyclase"/>
</dbReference>
<reference evidence="6 7" key="1">
    <citation type="submission" date="2022-01" db="EMBL/GenBank/DDBJ databases">
        <title>A high-quality chromosome-level genome assembly of rohu carp, Labeo rohita.</title>
        <authorList>
            <person name="Arick M.A. II"/>
            <person name="Hsu C.-Y."/>
            <person name="Magbanua Z."/>
            <person name="Pechanova O."/>
            <person name="Grover C."/>
            <person name="Miller E."/>
            <person name="Thrash A."/>
            <person name="Ezzel L."/>
            <person name="Alam S."/>
            <person name="Benzie J."/>
            <person name="Hamilton M."/>
            <person name="Karsi A."/>
            <person name="Lawrence M.L."/>
            <person name="Peterson D.G."/>
        </authorList>
    </citation>
    <scope>NUCLEOTIDE SEQUENCE [LARGE SCALE GENOMIC DNA]</scope>
    <source>
        <strain evidence="7">BAU-BD-2019</strain>
        <tissue evidence="6">Blood</tissue>
    </source>
</reference>
<dbReference type="PANTHER" id="PTHR31453:SF2">
    <property type="entry name" value="TRANSMEMBRANE PROTEIN 236"/>
    <property type="match status" value="1"/>
</dbReference>
<sequence length="540" mass="59210">MLSSPTTPNELARDPDIPTTLLTHVGRITPIVTPITGPFPSSTTGSAGTEHGAGATNTNVRGLPGNTTVQGIPGNGTVLGLSSNTTVPGLPNNGAVSGHLGNTTIPGLPGNGVVPRVPGNQGQQLGITGIYPHSSIPFQNITSSYSGPLSFLLASDTRAEVFADSFLFWLDTVEMVRVAGHTPVYFSGWALPIYLFCFLSTMRLALTPHSPLLSPLGVVFQDLPFLVLRMALIGIFGFVTPLLYVMKNLLANENWRVEFACQATPPYIQGCAAVPSLGKPALKEQFSNEARSSRGRAYQYKVLPFGLALSPCIFTKLAEGALAPLWEKGIRILNYLDDWLIKTHSQEQLCQHRDLVLWHLSHLGLWVNWEKSKLSKTGWGAICNGQAALDSWTGPRLQWYINCLKLLTVLLALRQFLLILRDKHMLSRQLTLPGEWRLHPQVVQLIWSRFSEAQGHAGTQLAPGNRPQCKIREDEEQVLLVVPYWPTRSWFADLPAFVPQPSNVFQRRPQEGTEMLRPLATILDYAGVPGFGSAPQHKSE</sequence>
<gene>
    <name evidence="6" type="ORF">H4Q32_001118</name>
</gene>
<keyword evidence="4" id="KW-0472">Membrane</keyword>
<keyword evidence="7" id="KW-1185">Reference proteome</keyword>
<organism evidence="6 7">
    <name type="scientific">Labeo rohita</name>
    <name type="common">Indian major carp</name>
    <name type="synonym">Cyprinus rohita</name>
    <dbReference type="NCBI Taxonomy" id="84645"/>
    <lineage>
        <taxon>Eukaryota</taxon>
        <taxon>Metazoa</taxon>
        <taxon>Chordata</taxon>
        <taxon>Craniata</taxon>
        <taxon>Vertebrata</taxon>
        <taxon>Euteleostomi</taxon>
        <taxon>Actinopterygii</taxon>
        <taxon>Neopterygii</taxon>
        <taxon>Teleostei</taxon>
        <taxon>Ostariophysi</taxon>
        <taxon>Cypriniformes</taxon>
        <taxon>Cyprinidae</taxon>
        <taxon>Labeoninae</taxon>
        <taxon>Labeonini</taxon>
        <taxon>Labeo</taxon>
    </lineage>
</organism>
<comment type="caution">
    <text evidence="6">The sequence shown here is derived from an EMBL/GenBank/DDBJ whole genome shotgun (WGS) entry which is preliminary data.</text>
</comment>
<dbReference type="InterPro" id="IPR043502">
    <property type="entry name" value="DNA/RNA_pol_sf"/>
</dbReference>
<dbReference type="EMBL" id="JACTAM010000007">
    <property type="protein sequence ID" value="KAI2662298.1"/>
    <property type="molecule type" value="Genomic_DNA"/>
</dbReference>
<proteinExistence type="inferred from homology"/>
<dbReference type="SUPFAM" id="SSF56672">
    <property type="entry name" value="DNA/RNA polymerases"/>
    <property type="match status" value="1"/>
</dbReference>
<dbReference type="InterPro" id="IPR000477">
    <property type="entry name" value="RT_dom"/>
</dbReference>
<dbReference type="InterPro" id="IPR020394">
    <property type="entry name" value="Uncharacterised_FAM23-like_TM"/>
</dbReference>
<dbReference type="PANTHER" id="PTHR31453">
    <property type="entry name" value="TRANSMEMBRANE PROTEIN 236"/>
    <property type="match status" value="1"/>
</dbReference>
<feature type="transmembrane region" description="Helical" evidence="4">
    <location>
        <begin position="226"/>
        <end position="246"/>
    </location>
</feature>
<comment type="similarity">
    <text evidence="1">Belongs to the beta type-B retroviral polymerase family. HERV class-II K(HML-2) pol subfamily.</text>
</comment>
<evidence type="ECO:0000313" key="6">
    <source>
        <dbReference type="EMBL" id="KAI2662298.1"/>
    </source>
</evidence>
<accession>A0ABQ8MHF5</accession>
<dbReference type="EC" id="3.1.26.4" evidence="2"/>
<keyword evidence="4" id="KW-1133">Transmembrane helix</keyword>
<evidence type="ECO:0000256" key="2">
    <source>
        <dbReference type="ARBA" id="ARBA00012180"/>
    </source>
</evidence>
<evidence type="ECO:0000256" key="1">
    <source>
        <dbReference type="ARBA" id="ARBA00010879"/>
    </source>
</evidence>
<dbReference type="CDD" id="cd03714">
    <property type="entry name" value="RT_DIRS1"/>
    <property type="match status" value="1"/>
</dbReference>